<dbReference type="AlphaFoldDB" id="A0A835C3K2"/>
<organism evidence="1 2">
    <name type="scientific">Digitaria exilis</name>
    <dbReference type="NCBI Taxonomy" id="1010633"/>
    <lineage>
        <taxon>Eukaryota</taxon>
        <taxon>Viridiplantae</taxon>
        <taxon>Streptophyta</taxon>
        <taxon>Embryophyta</taxon>
        <taxon>Tracheophyta</taxon>
        <taxon>Spermatophyta</taxon>
        <taxon>Magnoliopsida</taxon>
        <taxon>Liliopsida</taxon>
        <taxon>Poales</taxon>
        <taxon>Poaceae</taxon>
        <taxon>PACMAD clade</taxon>
        <taxon>Panicoideae</taxon>
        <taxon>Panicodae</taxon>
        <taxon>Paniceae</taxon>
        <taxon>Anthephorinae</taxon>
        <taxon>Digitaria</taxon>
    </lineage>
</organism>
<dbReference type="Proteomes" id="UP000636709">
    <property type="component" value="Unassembled WGS sequence"/>
</dbReference>
<dbReference type="PANTHER" id="PTHR47074:SF11">
    <property type="entry name" value="REVERSE TRANSCRIPTASE-LIKE PROTEIN"/>
    <property type="match status" value="1"/>
</dbReference>
<dbReference type="InterPro" id="IPR052929">
    <property type="entry name" value="RNase_H-like_EbsB-rel"/>
</dbReference>
<dbReference type="OrthoDB" id="1432104at2759"/>
<evidence type="ECO:0000313" key="2">
    <source>
        <dbReference type="Proteomes" id="UP000636709"/>
    </source>
</evidence>
<evidence type="ECO:0008006" key="3">
    <source>
        <dbReference type="Google" id="ProtNLM"/>
    </source>
</evidence>
<reference evidence="1" key="1">
    <citation type="submission" date="2020-07" db="EMBL/GenBank/DDBJ databases">
        <title>Genome sequence and genetic diversity analysis of an under-domesticated orphan crop, white fonio (Digitaria exilis).</title>
        <authorList>
            <person name="Bennetzen J.L."/>
            <person name="Chen S."/>
            <person name="Ma X."/>
            <person name="Wang X."/>
            <person name="Yssel A.E.J."/>
            <person name="Chaluvadi S.R."/>
            <person name="Johnson M."/>
            <person name="Gangashetty P."/>
            <person name="Hamidou F."/>
            <person name="Sanogo M.D."/>
            <person name="Zwaenepoel A."/>
            <person name="Wallace J."/>
            <person name="Van De Peer Y."/>
            <person name="Van Deynze A."/>
        </authorList>
    </citation>
    <scope>NUCLEOTIDE SEQUENCE</scope>
    <source>
        <tissue evidence="1">Leaves</tissue>
    </source>
</reference>
<comment type="caution">
    <text evidence="1">The sequence shown here is derived from an EMBL/GenBank/DDBJ whole genome shotgun (WGS) entry which is preliminary data.</text>
</comment>
<evidence type="ECO:0000313" key="1">
    <source>
        <dbReference type="EMBL" id="KAF8720047.1"/>
    </source>
</evidence>
<protein>
    <recommendedName>
        <fullName evidence="3">RNase H type-1 domain-containing protein</fullName>
    </recommendedName>
</protein>
<proteinExistence type="predicted"/>
<dbReference type="EMBL" id="JACEFO010001700">
    <property type="protein sequence ID" value="KAF8720047.1"/>
    <property type="molecule type" value="Genomic_DNA"/>
</dbReference>
<accession>A0A835C3K2</accession>
<sequence>MWSLWMQCNKRRHGEDYLPIQKVVDWVRHRDTDLWHIMHTKEEKNQRKLQRWKPPKPGWIKCNVDGAFNGQANTRATGVVLRDHTGLFKTEGYGEITLQMP</sequence>
<keyword evidence="2" id="KW-1185">Reference proteome</keyword>
<dbReference type="PANTHER" id="PTHR47074">
    <property type="entry name" value="BNAC02G40300D PROTEIN"/>
    <property type="match status" value="1"/>
</dbReference>
<gene>
    <name evidence="1" type="ORF">HU200_024819</name>
</gene>
<name>A0A835C3K2_9POAL</name>